<keyword evidence="2" id="KW-1185">Reference proteome</keyword>
<evidence type="ECO:0000313" key="1">
    <source>
        <dbReference type="EMBL" id="KTD65292.1"/>
    </source>
</evidence>
<comment type="caution">
    <text evidence="1">The sequence shown here is derived from an EMBL/GenBank/DDBJ whole genome shotgun (WGS) entry which is preliminary data.</text>
</comment>
<gene>
    <name evidence="1" type="ORF">Lspi_0752</name>
</gene>
<dbReference type="PATRIC" id="fig|452.5.peg.824"/>
<organism evidence="1 2">
    <name type="scientific">Legionella spiritensis</name>
    <dbReference type="NCBI Taxonomy" id="452"/>
    <lineage>
        <taxon>Bacteria</taxon>
        <taxon>Pseudomonadati</taxon>
        <taxon>Pseudomonadota</taxon>
        <taxon>Gammaproteobacteria</taxon>
        <taxon>Legionellales</taxon>
        <taxon>Legionellaceae</taxon>
        <taxon>Legionella</taxon>
    </lineage>
</organism>
<protein>
    <submittedName>
        <fullName evidence="1">Uncharacterized protein</fullName>
    </submittedName>
</protein>
<reference evidence="1 2" key="1">
    <citation type="submission" date="2015-11" db="EMBL/GenBank/DDBJ databases">
        <title>Genomic analysis of 38 Legionella species identifies large and diverse effector repertoires.</title>
        <authorList>
            <person name="Burstein D."/>
            <person name="Amaro F."/>
            <person name="Zusman T."/>
            <person name="Lifshitz Z."/>
            <person name="Cohen O."/>
            <person name="Gilbert J.A."/>
            <person name="Pupko T."/>
            <person name="Shuman H.A."/>
            <person name="Segal G."/>
        </authorList>
    </citation>
    <scope>NUCLEOTIDE SEQUENCE [LARGE SCALE GENOMIC DNA]</scope>
    <source>
        <strain evidence="1 2">Mt.St.Helens-9</strain>
    </source>
</reference>
<name>A0A0W0Z858_LEGSP</name>
<accession>A0A0W0Z858</accession>
<evidence type="ECO:0000313" key="2">
    <source>
        <dbReference type="Proteomes" id="UP000054877"/>
    </source>
</evidence>
<sequence length="933" mass="109286">MLVLDVQEFIAGLTKDNLTLSNIDRTLLSEFKSLFSAERTEGALISAEEQQTLLHLFKRRWDAIKDGPLDYTFHSSEANRIWISLAEKLAEKLEINYLEILIPVIDNKVDPEIFSHLRQLPDPRSLLLGEDDKTWHRVQGIFQLSQKSEKLLAIYDDAKKMQLRALSIKELFRLREKQGEELAFSLNNENYRNIWDFLVKDVAPSLNKSNQCPHQLLVCLMELLDGFQKEKPEALQVCLKNIHHAMMDCSLTEVNCFYGIKLGDEENTFYLFELLTECWQGSENLADKLQLLAQYVAGQNPALISSNEHITPAYEHMRAGPYFTIRELRDLLDRLPVSFDFELQMDVIKLRSLACSTDKINEEIIEKLRDIFACRWRLVIDTPSDYTRLQTGENKSWIALAQHLAGSGYVDKNYYRLLMPTVTHDEEFINRDSLTAYPLSSFIVSEDHQKLIHLPHCHKYYLARGTFYNCNSHPPVPLTVKEAKRLLAADSDLYKIYIEAEKTPDPAISKSTVEAVRTLVNASLYPIGLYYGKEYNDQQMEQALDAYTNFMEFVGELPESEYEALYQQRIVYHAQRYSFAEIMTKIQNGKDNECVAVYSQYLAKLVLDYDPNAEFKSEITRKCEIDKARTQSARKVYRDCNVEQEEAIRRSLILFISLLTHPFKYLPGTGEQIEEWDNSNRVTRTGKLIFDNLKESLIDNEARNIRFVYSFVIDKIIKPARNESWLFTFFSRSTDTDKWLKSIINDSLFNSDETPCFEPEHLVIVLSELVERDPDFRPVLDDFIEELIQTMAQRENRYRIMVRCNVKLIELFRHFEKHNQFEKKGILDVLNKSRERTTSTELMSKTVAFLQRKLTTRLSFNDKEQRLFHFEWDIDYYKSKSYPYPIRNLLETFQNRCKSMLDSNPGLQRSIHTYLERFDSLVQPREMTCDFRP</sequence>
<dbReference type="Proteomes" id="UP000054877">
    <property type="component" value="Unassembled WGS sequence"/>
</dbReference>
<dbReference type="EMBL" id="LNYX01000008">
    <property type="protein sequence ID" value="KTD65292.1"/>
    <property type="molecule type" value="Genomic_DNA"/>
</dbReference>
<proteinExistence type="predicted"/>
<dbReference type="AlphaFoldDB" id="A0A0W0Z858"/>